<dbReference type="InterPro" id="IPR006721">
    <property type="entry name" value="ATP_synth_F1_esu_mt"/>
</dbReference>
<evidence type="ECO:0000256" key="2">
    <source>
        <dbReference type="SAM" id="MobiDB-lite"/>
    </source>
</evidence>
<dbReference type="Proteomes" id="UP000289152">
    <property type="component" value="Unassembled WGS sequence"/>
</dbReference>
<dbReference type="SUPFAM" id="SSF48690">
    <property type="entry name" value="Epsilon subunit of mitochondrial F1F0-ATP synthase"/>
    <property type="match status" value="1"/>
</dbReference>
<protein>
    <recommendedName>
        <fullName evidence="5">F-type H+-transporting ATPase subunit epsilon</fullName>
    </recommendedName>
</protein>
<evidence type="ECO:0000313" key="4">
    <source>
        <dbReference type="Proteomes" id="UP000289152"/>
    </source>
</evidence>
<comment type="similarity">
    <text evidence="1">Belongs to the eukaryotic ATPase epsilon family.</text>
</comment>
<dbReference type="CDD" id="cd12153">
    <property type="entry name" value="F1-ATPase_epsilon"/>
    <property type="match status" value="1"/>
</dbReference>
<comment type="caution">
    <text evidence="3">The sequence shown here is derived from an EMBL/GenBank/DDBJ whole genome shotgun (WGS) entry which is preliminary data.</text>
</comment>
<feature type="compositionally biased region" description="Pro residues" evidence="2">
    <location>
        <begin position="60"/>
        <end position="73"/>
    </location>
</feature>
<dbReference type="EMBL" id="SDIL01000142">
    <property type="protein sequence ID" value="RXK35348.1"/>
    <property type="molecule type" value="Genomic_DNA"/>
</dbReference>
<proteinExistence type="inferred from homology"/>
<dbReference type="FunFam" id="1.10.1620.20:FF:000004">
    <property type="entry name" value="Related to atp synthase epsilon chain, mitochondrial"/>
    <property type="match status" value="1"/>
</dbReference>
<dbReference type="OrthoDB" id="269124at2759"/>
<feature type="region of interest" description="Disordered" evidence="2">
    <location>
        <begin position="53"/>
        <end position="73"/>
    </location>
</feature>
<reference evidence="3 4" key="1">
    <citation type="submission" date="2016-06" db="EMBL/GenBank/DDBJ databases">
        <title>Evolution of pathogenesis and genome organization in the Tremellales.</title>
        <authorList>
            <person name="Cuomo C."/>
            <person name="Litvintseva A."/>
            <person name="Heitman J."/>
            <person name="Chen Y."/>
            <person name="Sun S."/>
            <person name="Springer D."/>
            <person name="Dromer F."/>
            <person name="Young S."/>
            <person name="Zeng Q."/>
            <person name="Chapman S."/>
            <person name="Gujja S."/>
            <person name="Saif S."/>
            <person name="Birren B."/>
        </authorList>
    </citation>
    <scope>NUCLEOTIDE SEQUENCE [LARGE SCALE GENOMIC DNA]</scope>
    <source>
        <strain evidence="3 4">ATCC 28783</strain>
    </source>
</reference>
<organism evidence="3 4">
    <name type="scientific">Tremella mesenterica</name>
    <name type="common">Jelly fungus</name>
    <dbReference type="NCBI Taxonomy" id="5217"/>
    <lineage>
        <taxon>Eukaryota</taxon>
        <taxon>Fungi</taxon>
        <taxon>Dikarya</taxon>
        <taxon>Basidiomycota</taxon>
        <taxon>Agaricomycotina</taxon>
        <taxon>Tremellomycetes</taxon>
        <taxon>Tremellales</taxon>
        <taxon>Tremellaceae</taxon>
        <taxon>Tremella</taxon>
    </lineage>
</organism>
<name>A0A4Q1B9A0_TREME</name>
<dbReference type="STRING" id="5217.A0A4Q1B9A0"/>
<dbReference type="InParanoid" id="A0A4Q1B9A0"/>
<evidence type="ECO:0008006" key="5">
    <source>
        <dbReference type="Google" id="ProtNLM"/>
    </source>
</evidence>
<dbReference type="AlphaFoldDB" id="A0A4Q1B9A0"/>
<evidence type="ECO:0000256" key="1">
    <source>
        <dbReference type="ARBA" id="ARBA00009502"/>
    </source>
</evidence>
<sequence length="73" mass="8065">MSAPIWRDFMSWNKYTQVASRAVRQALTETERVAAERRATIGVKYQIWENGQGGHSQFVVPPPPAKPSGPPGA</sequence>
<dbReference type="VEuPathDB" id="FungiDB:TREMEDRAFT_31632"/>
<dbReference type="Pfam" id="PF04627">
    <property type="entry name" value="ATP-synt_Eps"/>
    <property type="match status" value="1"/>
</dbReference>
<dbReference type="Gene3D" id="1.10.1620.20">
    <property type="entry name" value="ATP synthase, F1 complex, epsilon subunit superfamily, mitochondrial"/>
    <property type="match status" value="1"/>
</dbReference>
<gene>
    <name evidence="3" type="ORF">M231_07399</name>
</gene>
<evidence type="ECO:0000313" key="3">
    <source>
        <dbReference type="EMBL" id="RXK35348.1"/>
    </source>
</evidence>
<dbReference type="InterPro" id="IPR036742">
    <property type="entry name" value="ATP_synth_F1_esu_sf_mt"/>
</dbReference>
<dbReference type="GO" id="GO:0005743">
    <property type="term" value="C:mitochondrial inner membrane"/>
    <property type="evidence" value="ECO:0007669"/>
    <property type="project" value="InterPro"/>
</dbReference>
<accession>A0A4Q1B9A0</accession>
<dbReference type="GO" id="GO:0046933">
    <property type="term" value="F:proton-transporting ATP synthase activity, rotational mechanism"/>
    <property type="evidence" value="ECO:0007669"/>
    <property type="project" value="InterPro"/>
</dbReference>
<keyword evidence="4" id="KW-1185">Reference proteome</keyword>
<dbReference type="GO" id="GO:0045259">
    <property type="term" value="C:proton-transporting ATP synthase complex"/>
    <property type="evidence" value="ECO:0007669"/>
    <property type="project" value="InterPro"/>
</dbReference>